<feature type="region of interest" description="Disordered" evidence="1">
    <location>
        <begin position="111"/>
        <end position="140"/>
    </location>
</feature>
<feature type="domain" description="SAC3/GANP/THP3 conserved" evidence="2">
    <location>
        <begin position="185"/>
        <end position="410"/>
    </location>
</feature>
<dbReference type="STRING" id="983966.A0A1E4RWZ5"/>
<name>A0A1E4RWZ5_CYBJN</name>
<dbReference type="RefSeq" id="XP_020068851.1">
    <property type="nucleotide sequence ID" value="XM_020215662.1"/>
</dbReference>
<accession>A0A1E4RWZ5</accession>
<protein>
    <recommendedName>
        <fullName evidence="2">SAC3/GANP/THP3 conserved domain-containing protein</fullName>
    </recommendedName>
</protein>
<evidence type="ECO:0000256" key="1">
    <source>
        <dbReference type="SAM" id="MobiDB-lite"/>
    </source>
</evidence>
<evidence type="ECO:0000313" key="3">
    <source>
        <dbReference type="EMBL" id="ODV71812.1"/>
    </source>
</evidence>
<proteinExistence type="predicted"/>
<dbReference type="PANTHER" id="PTHR12436:SF4">
    <property type="entry name" value="LEUKOCYTE RECEPTOR CLUSTER MEMBER 8"/>
    <property type="match status" value="1"/>
</dbReference>
<dbReference type="OMA" id="RETMNFK"/>
<dbReference type="OrthoDB" id="199574at2759"/>
<evidence type="ECO:0000313" key="4">
    <source>
        <dbReference type="Proteomes" id="UP000094389"/>
    </source>
</evidence>
<sequence length="448" mass="51302">MNTYNQVTPTGLGGKRGKTNVGGSQQQSQEPQEQQVFPASLTAWVQTCYADALQRSFSPEQMAQLQHELQVLIEKANNTGKLWSNDWSGQSIPILNRGSILELKCNQATSQSKQASAQRTVKNKRATVASKEDEMTSNDRKRLRAQRFERELNHNETLDFQNINREEYKFDKNKPIIGTCTDLEKSYLRLTSAPDPSKVRPYGILVKALNRLMHKYKSGVKYTYLCDQLKALRQDLTVQLIEDDFTVKVYETHGRIAIENSDLGEFNQCQSVLKKLYEQPHIKQSKNGSTNKLEFLSYALIYYLFTNNYDSITEVKLKLQPNDRGNDFIKPALEIIKAKLSKNYHMLFSLYSKTKGTTKLLIECFINNERVKALSVICTAYKQINLEFLLNEFHFQGESDCMDFITDKQLDKFIELKGESIILKAADARSTVLNSLQKVKKVDIKGQV</sequence>
<organism evidence="3 4">
    <name type="scientific">Cyberlindnera jadinii (strain ATCC 18201 / CBS 1600 / BCRC 20928 / JCM 3617 / NBRC 0987 / NRRL Y-1542)</name>
    <name type="common">Torula yeast</name>
    <name type="synonym">Candida utilis</name>
    <dbReference type="NCBI Taxonomy" id="983966"/>
    <lineage>
        <taxon>Eukaryota</taxon>
        <taxon>Fungi</taxon>
        <taxon>Dikarya</taxon>
        <taxon>Ascomycota</taxon>
        <taxon>Saccharomycotina</taxon>
        <taxon>Saccharomycetes</taxon>
        <taxon>Phaffomycetales</taxon>
        <taxon>Phaffomycetaceae</taxon>
        <taxon>Cyberlindnera</taxon>
    </lineage>
</organism>
<feature type="compositionally biased region" description="Basic and acidic residues" evidence="1">
    <location>
        <begin position="130"/>
        <end position="140"/>
    </location>
</feature>
<keyword evidence="4" id="KW-1185">Reference proteome</keyword>
<dbReference type="EMBL" id="KV453938">
    <property type="protein sequence ID" value="ODV71812.1"/>
    <property type="molecule type" value="Genomic_DNA"/>
</dbReference>
<gene>
    <name evidence="3" type="ORF">CYBJADRAFT_169169</name>
</gene>
<dbReference type="GO" id="GO:0005634">
    <property type="term" value="C:nucleus"/>
    <property type="evidence" value="ECO:0007669"/>
    <property type="project" value="TreeGrafter"/>
</dbReference>
<reference evidence="3 4" key="1">
    <citation type="journal article" date="2016" name="Proc. Natl. Acad. Sci. U.S.A.">
        <title>Comparative genomics of biotechnologically important yeasts.</title>
        <authorList>
            <person name="Riley R."/>
            <person name="Haridas S."/>
            <person name="Wolfe K.H."/>
            <person name="Lopes M.R."/>
            <person name="Hittinger C.T."/>
            <person name="Goeker M."/>
            <person name="Salamov A.A."/>
            <person name="Wisecaver J.H."/>
            <person name="Long T.M."/>
            <person name="Calvey C.H."/>
            <person name="Aerts A.L."/>
            <person name="Barry K.W."/>
            <person name="Choi C."/>
            <person name="Clum A."/>
            <person name="Coughlan A.Y."/>
            <person name="Deshpande S."/>
            <person name="Douglass A.P."/>
            <person name="Hanson S.J."/>
            <person name="Klenk H.-P."/>
            <person name="LaButti K.M."/>
            <person name="Lapidus A."/>
            <person name="Lindquist E.A."/>
            <person name="Lipzen A.M."/>
            <person name="Meier-Kolthoff J.P."/>
            <person name="Ohm R.A."/>
            <person name="Otillar R.P."/>
            <person name="Pangilinan J.L."/>
            <person name="Peng Y."/>
            <person name="Rokas A."/>
            <person name="Rosa C.A."/>
            <person name="Scheuner C."/>
            <person name="Sibirny A.A."/>
            <person name="Slot J.C."/>
            <person name="Stielow J.B."/>
            <person name="Sun H."/>
            <person name="Kurtzman C.P."/>
            <person name="Blackwell M."/>
            <person name="Grigoriev I.V."/>
            <person name="Jeffries T.W."/>
        </authorList>
    </citation>
    <scope>NUCLEOTIDE SEQUENCE [LARGE SCALE GENOMIC DNA]</scope>
    <source>
        <strain evidence="4">ATCC 18201 / CBS 1600 / BCRC 20928 / JCM 3617 / NBRC 0987 / NRRL Y-1542</strain>
    </source>
</reference>
<dbReference type="InterPro" id="IPR045107">
    <property type="entry name" value="SAC3/GANP/THP3"/>
</dbReference>
<feature type="compositionally biased region" description="Low complexity" evidence="1">
    <location>
        <begin position="24"/>
        <end position="35"/>
    </location>
</feature>
<dbReference type="Proteomes" id="UP000094389">
    <property type="component" value="Unassembled WGS sequence"/>
</dbReference>
<dbReference type="GeneID" id="30990058"/>
<dbReference type="PANTHER" id="PTHR12436">
    <property type="entry name" value="80 KDA MCM3-ASSOCIATED PROTEIN"/>
    <property type="match status" value="1"/>
</dbReference>
<evidence type="ECO:0000259" key="2">
    <source>
        <dbReference type="Pfam" id="PF03399"/>
    </source>
</evidence>
<dbReference type="Pfam" id="PF03399">
    <property type="entry name" value="SAC3_GANP"/>
    <property type="match status" value="1"/>
</dbReference>
<feature type="region of interest" description="Disordered" evidence="1">
    <location>
        <begin position="1"/>
        <end position="35"/>
    </location>
</feature>
<dbReference type="InterPro" id="IPR005062">
    <property type="entry name" value="SAC3/GANP/THP3_conserved"/>
</dbReference>
<dbReference type="Gene3D" id="1.25.40.990">
    <property type="match status" value="1"/>
</dbReference>
<dbReference type="AlphaFoldDB" id="A0A1E4RWZ5"/>